<comment type="similarity">
    <text evidence="2">Belongs to the DRAM/TMEM150 family.</text>
</comment>
<evidence type="ECO:0000256" key="6">
    <source>
        <dbReference type="SAM" id="Phobius"/>
    </source>
</evidence>
<evidence type="ECO:0000256" key="4">
    <source>
        <dbReference type="ARBA" id="ARBA00022989"/>
    </source>
</evidence>
<evidence type="ECO:0000256" key="1">
    <source>
        <dbReference type="ARBA" id="ARBA00004127"/>
    </source>
</evidence>
<evidence type="ECO:0000313" key="9">
    <source>
        <dbReference type="Proteomes" id="UP001642483"/>
    </source>
</evidence>
<keyword evidence="9" id="KW-1185">Reference proteome</keyword>
<keyword evidence="4 6" id="KW-1133">Transmembrane helix</keyword>
<dbReference type="Proteomes" id="UP001642483">
    <property type="component" value="Unassembled WGS sequence"/>
</dbReference>
<keyword evidence="3 6" id="KW-0812">Transmembrane</keyword>
<evidence type="ECO:0000259" key="7">
    <source>
        <dbReference type="Pfam" id="PF10277"/>
    </source>
</evidence>
<feature type="transmembrane region" description="Helical" evidence="6">
    <location>
        <begin position="53"/>
        <end position="72"/>
    </location>
</feature>
<proteinExistence type="inferred from homology"/>
<evidence type="ECO:0000256" key="2">
    <source>
        <dbReference type="ARBA" id="ARBA00006565"/>
    </source>
</evidence>
<gene>
    <name evidence="8" type="ORF">CVLEPA_LOCUS11389</name>
</gene>
<keyword evidence="5 6" id="KW-0472">Membrane</keyword>
<dbReference type="InterPro" id="IPR019402">
    <property type="entry name" value="CWH43_N"/>
</dbReference>
<protein>
    <recommendedName>
        <fullName evidence="7">CWH43-like N-terminal domain-containing protein</fullName>
    </recommendedName>
</protein>
<dbReference type="PANTHER" id="PTHR21324:SF2">
    <property type="entry name" value="EG:22E5.9 PROTEIN"/>
    <property type="match status" value="1"/>
</dbReference>
<name>A0ABP0FR78_CLALP</name>
<feature type="transmembrane region" description="Helical" evidence="6">
    <location>
        <begin position="132"/>
        <end position="154"/>
    </location>
</feature>
<accession>A0ABP0FR78</accession>
<comment type="subcellular location">
    <subcellularLocation>
        <location evidence="1">Endomembrane system</location>
        <topology evidence="1">Multi-pass membrane protein</topology>
    </subcellularLocation>
</comment>
<evidence type="ECO:0000256" key="5">
    <source>
        <dbReference type="ARBA" id="ARBA00023136"/>
    </source>
</evidence>
<organism evidence="8 9">
    <name type="scientific">Clavelina lepadiformis</name>
    <name type="common">Light-bulb sea squirt</name>
    <name type="synonym">Ascidia lepadiformis</name>
    <dbReference type="NCBI Taxonomy" id="159417"/>
    <lineage>
        <taxon>Eukaryota</taxon>
        <taxon>Metazoa</taxon>
        <taxon>Chordata</taxon>
        <taxon>Tunicata</taxon>
        <taxon>Ascidiacea</taxon>
        <taxon>Aplousobranchia</taxon>
        <taxon>Clavelinidae</taxon>
        <taxon>Clavelina</taxon>
    </lineage>
</organism>
<dbReference type="PANTHER" id="PTHR21324">
    <property type="entry name" value="FASTING-INDUCIBLE INTEGRAL MEMBRANE PROTEIN TM6P1-RELATED"/>
    <property type="match status" value="1"/>
</dbReference>
<reference evidence="8 9" key="1">
    <citation type="submission" date="2024-02" db="EMBL/GenBank/DDBJ databases">
        <authorList>
            <person name="Daric V."/>
            <person name="Darras S."/>
        </authorList>
    </citation>
    <scope>NUCLEOTIDE SEQUENCE [LARGE SCALE GENOMIC DNA]</scope>
</reference>
<dbReference type="Pfam" id="PF10277">
    <property type="entry name" value="Frag1"/>
    <property type="match status" value="1"/>
</dbReference>
<feature type="domain" description="CWH43-like N-terminal" evidence="7">
    <location>
        <begin position="4"/>
        <end position="160"/>
    </location>
</feature>
<evidence type="ECO:0000256" key="3">
    <source>
        <dbReference type="ARBA" id="ARBA00022692"/>
    </source>
</evidence>
<dbReference type="InterPro" id="IPR050911">
    <property type="entry name" value="DRAM/TMEM150_Autophagy_Mod"/>
</dbReference>
<sequence>MKKVWVLPLFIFFLLGGGIVICYVLAVELGHVQKPPYWPTVSQTGVNTPERGWFTMFLMWGSFLSLTSIYFYHKHAEEVIEQTRNEETETQCTKLKRCNIAALVVGSIGCFGISMVGAFQTGTPNATKDTHYAGAFIAFISLLTYSWLIAYISYHLQNGSIINDKTTFFKFTFEMTPQNSYVTMGIIT</sequence>
<dbReference type="EMBL" id="CAWYQH010000079">
    <property type="protein sequence ID" value="CAK8681156.1"/>
    <property type="molecule type" value="Genomic_DNA"/>
</dbReference>
<comment type="caution">
    <text evidence="8">The sequence shown here is derived from an EMBL/GenBank/DDBJ whole genome shotgun (WGS) entry which is preliminary data.</text>
</comment>
<feature type="transmembrane region" description="Helical" evidence="6">
    <location>
        <begin position="100"/>
        <end position="120"/>
    </location>
</feature>
<evidence type="ECO:0000313" key="8">
    <source>
        <dbReference type="EMBL" id="CAK8681156.1"/>
    </source>
</evidence>